<dbReference type="SUPFAM" id="SSF50475">
    <property type="entry name" value="FMN-binding split barrel"/>
    <property type="match status" value="1"/>
</dbReference>
<dbReference type="InterPro" id="IPR012349">
    <property type="entry name" value="Split_barrel_FMN-bd"/>
</dbReference>
<accession>A0A9D1YDK1</accession>
<gene>
    <name evidence="1" type="ORF">H9838_05180</name>
</gene>
<dbReference type="PANTHER" id="PTHR34071">
    <property type="entry name" value="5-NITROIMIDAZOLE ANTIBIOTICS RESISTANCE PROTEIN, NIMA-FAMILY-RELATED PROTEIN-RELATED"/>
    <property type="match status" value="1"/>
</dbReference>
<dbReference type="AlphaFoldDB" id="A0A9D1YDK1"/>
<reference evidence="1" key="2">
    <citation type="submission" date="2021-04" db="EMBL/GenBank/DDBJ databases">
        <authorList>
            <person name="Gilroy R."/>
        </authorList>
    </citation>
    <scope>NUCLEOTIDE SEQUENCE</scope>
    <source>
        <strain evidence="1">1282</strain>
    </source>
</reference>
<name>A0A9D1YDK1_9FIRM</name>
<comment type="caution">
    <text evidence="1">The sequence shown here is derived from an EMBL/GenBank/DDBJ whole genome shotgun (WGS) entry which is preliminary data.</text>
</comment>
<sequence>MFREMRRKRQALTQAQCQAILEQGSCGVLALSGDGGYPYAVPLSYLYHQGKLYFHSAKSGHKLDALRREPKASFCVVAQDQVAPLEYTTLYRSVIVFGRLRELEDDREKRAAIETLALKYAPQDTPAHREEAIRRDWGPLCVLELTPEHISGKQGKNLIGKA</sequence>
<dbReference type="Pfam" id="PF12900">
    <property type="entry name" value="Pyridox_ox_2"/>
    <property type="match status" value="1"/>
</dbReference>
<organism evidence="1 2">
    <name type="scientific">Candidatus Acutalibacter pullistercoris</name>
    <dbReference type="NCBI Taxonomy" id="2838418"/>
    <lineage>
        <taxon>Bacteria</taxon>
        <taxon>Bacillati</taxon>
        <taxon>Bacillota</taxon>
        <taxon>Clostridia</taxon>
        <taxon>Eubacteriales</taxon>
        <taxon>Acutalibacteraceae</taxon>
        <taxon>Acutalibacter</taxon>
    </lineage>
</organism>
<proteinExistence type="predicted"/>
<dbReference type="PANTHER" id="PTHR34071:SF2">
    <property type="entry name" value="FLAVIN-NUCLEOTIDE-BINDING PROTEIN"/>
    <property type="match status" value="1"/>
</dbReference>
<reference evidence="1" key="1">
    <citation type="journal article" date="2021" name="PeerJ">
        <title>Extensive microbial diversity within the chicken gut microbiome revealed by metagenomics and culture.</title>
        <authorList>
            <person name="Gilroy R."/>
            <person name="Ravi A."/>
            <person name="Getino M."/>
            <person name="Pursley I."/>
            <person name="Horton D.L."/>
            <person name="Alikhan N.F."/>
            <person name="Baker D."/>
            <person name="Gharbi K."/>
            <person name="Hall N."/>
            <person name="Watson M."/>
            <person name="Adriaenssens E.M."/>
            <person name="Foster-Nyarko E."/>
            <person name="Jarju S."/>
            <person name="Secka A."/>
            <person name="Antonio M."/>
            <person name="Oren A."/>
            <person name="Chaudhuri R.R."/>
            <person name="La Ragione R."/>
            <person name="Hildebrand F."/>
            <person name="Pallen M.J."/>
        </authorList>
    </citation>
    <scope>NUCLEOTIDE SEQUENCE</scope>
    <source>
        <strain evidence="1">1282</strain>
    </source>
</reference>
<dbReference type="Proteomes" id="UP000823915">
    <property type="component" value="Unassembled WGS sequence"/>
</dbReference>
<evidence type="ECO:0000313" key="1">
    <source>
        <dbReference type="EMBL" id="HIY26554.1"/>
    </source>
</evidence>
<protein>
    <submittedName>
        <fullName evidence="1">Pyridoxamine 5'-phosphate oxidase family protein</fullName>
    </submittedName>
</protein>
<dbReference type="Gene3D" id="2.30.110.10">
    <property type="entry name" value="Electron Transport, Fmn-binding Protein, Chain A"/>
    <property type="match status" value="1"/>
</dbReference>
<dbReference type="EMBL" id="DXDU01000087">
    <property type="protein sequence ID" value="HIY26554.1"/>
    <property type="molecule type" value="Genomic_DNA"/>
</dbReference>
<evidence type="ECO:0000313" key="2">
    <source>
        <dbReference type="Proteomes" id="UP000823915"/>
    </source>
</evidence>
<dbReference type="InterPro" id="IPR024747">
    <property type="entry name" value="Pyridox_Oxase-rel"/>
</dbReference>